<comment type="caution">
    <text evidence="1">The sequence shown here is derived from an EMBL/GenBank/DDBJ whole genome shotgun (WGS) entry which is preliminary data.</text>
</comment>
<dbReference type="Proteomes" id="UP001632037">
    <property type="component" value="Unassembled WGS sequence"/>
</dbReference>
<keyword evidence="2" id="KW-1185">Reference proteome</keyword>
<organism evidence="1 2">
    <name type="scientific">Phytophthora oleae</name>
    <dbReference type="NCBI Taxonomy" id="2107226"/>
    <lineage>
        <taxon>Eukaryota</taxon>
        <taxon>Sar</taxon>
        <taxon>Stramenopiles</taxon>
        <taxon>Oomycota</taxon>
        <taxon>Peronosporomycetes</taxon>
        <taxon>Peronosporales</taxon>
        <taxon>Peronosporaceae</taxon>
        <taxon>Phytophthora</taxon>
    </lineage>
</organism>
<protein>
    <submittedName>
        <fullName evidence="1">Uncharacterized protein</fullName>
    </submittedName>
</protein>
<sequence>MRALLQTGIVPNENPTLSTLADVKKSIEECRGAYTLNAIIRIKLVWVSRHNSSKSDTLKLHLIDTDAPEPLEELYKMFRDVYATNAASVNSILLTATIFQADNIVAKDLPPDGCIVQINTCTHPIFFRGVESQLTIKNLHDITVDL</sequence>
<evidence type="ECO:0000313" key="2">
    <source>
        <dbReference type="Proteomes" id="UP001632037"/>
    </source>
</evidence>
<dbReference type="EMBL" id="JBIMZQ010000069">
    <property type="protein sequence ID" value="KAL3657083.1"/>
    <property type="molecule type" value="Genomic_DNA"/>
</dbReference>
<reference evidence="1 2" key="1">
    <citation type="submission" date="2024-09" db="EMBL/GenBank/DDBJ databases">
        <title>Genome sequencing and assembly of Phytophthora oleae, isolate VK10A, causative agent of rot of olive drupes.</title>
        <authorList>
            <person name="Conti Taguali S."/>
            <person name="Riolo M."/>
            <person name="La Spada F."/>
            <person name="Cacciola S.O."/>
            <person name="Dionisio G."/>
        </authorList>
    </citation>
    <scope>NUCLEOTIDE SEQUENCE [LARGE SCALE GENOMIC DNA]</scope>
    <source>
        <strain evidence="1 2">VK10A</strain>
    </source>
</reference>
<gene>
    <name evidence="1" type="ORF">V7S43_017996</name>
</gene>
<accession>A0ABD3ERL6</accession>
<name>A0ABD3ERL6_9STRA</name>
<evidence type="ECO:0000313" key="1">
    <source>
        <dbReference type="EMBL" id="KAL3657083.1"/>
    </source>
</evidence>
<dbReference type="AlphaFoldDB" id="A0ABD3ERL6"/>
<proteinExistence type="predicted"/>